<dbReference type="AlphaFoldDB" id="A0A6N2WU84"/>
<proteinExistence type="predicted"/>
<accession>A0A6N2WU84</accession>
<gene>
    <name evidence="1" type="ORF">BCLFYP20_04287</name>
</gene>
<reference evidence="1" key="1">
    <citation type="submission" date="2019-11" db="EMBL/GenBank/DDBJ databases">
        <authorList>
            <person name="Feng L."/>
        </authorList>
    </citation>
    <scope>NUCLEOTIDE SEQUENCE</scope>
    <source>
        <strain evidence="1">BcaccaeLFYP20</strain>
    </source>
</reference>
<sequence length="41" mass="4790">MQNYKILFIISSFNIDKIQKAEEIAANLGDNKKGNHMKYLF</sequence>
<evidence type="ECO:0000313" key="1">
    <source>
        <dbReference type="EMBL" id="VYT45290.1"/>
    </source>
</evidence>
<dbReference type="EMBL" id="CACRTB010000038">
    <property type="protein sequence ID" value="VYT45290.1"/>
    <property type="molecule type" value="Genomic_DNA"/>
</dbReference>
<organism evidence="1">
    <name type="scientific">Bacteroides caccae</name>
    <dbReference type="NCBI Taxonomy" id="47678"/>
    <lineage>
        <taxon>Bacteria</taxon>
        <taxon>Pseudomonadati</taxon>
        <taxon>Bacteroidota</taxon>
        <taxon>Bacteroidia</taxon>
        <taxon>Bacteroidales</taxon>
        <taxon>Bacteroidaceae</taxon>
        <taxon>Bacteroides</taxon>
    </lineage>
</organism>
<protein>
    <submittedName>
        <fullName evidence="1">Uncharacterized protein</fullName>
    </submittedName>
</protein>
<name>A0A6N2WU84_9BACE</name>